<feature type="domain" description="Peptidoglycan binding-like" evidence="2">
    <location>
        <begin position="86"/>
        <end position="150"/>
    </location>
</feature>
<dbReference type="Gene3D" id="1.10.101.10">
    <property type="entry name" value="PGBD-like superfamily/PGBD"/>
    <property type="match status" value="1"/>
</dbReference>
<accession>A0ABV3I190</accession>
<protein>
    <submittedName>
        <fullName evidence="3">Peptidoglycan-binding domain-containing protein</fullName>
    </submittedName>
</protein>
<evidence type="ECO:0000313" key="4">
    <source>
        <dbReference type="Proteomes" id="UP001552521"/>
    </source>
</evidence>
<sequence length="171" mass="18110">MQRVSTSLRMRSGVLGTLALLFAAGLTASPMMTAPAHAAYGPCNTTSWRDVPHLSGTSNEYKIPARTDNGLSCYLGYQVGSSSAIEALQQAIMICYGGTWAAQRIGNSGGADGSYGPATVEAVRWLQINRLGLTGSAADGVYGPNTRSRMEWPHYYNRGALLNSCSNPSTL</sequence>
<comment type="caution">
    <text evidence="3">The sequence shown here is derived from an EMBL/GenBank/DDBJ whole genome shotgun (WGS) entry which is preliminary data.</text>
</comment>
<evidence type="ECO:0000313" key="3">
    <source>
        <dbReference type="EMBL" id="MEV4684624.1"/>
    </source>
</evidence>
<organism evidence="3 4">
    <name type="scientific">Streptomyces kurssanovii</name>
    <dbReference type="NCBI Taxonomy" id="67312"/>
    <lineage>
        <taxon>Bacteria</taxon>
        <taxon>Bacillati</taxon>
        <taxon>Actinomycetota</taxon>
        <taxon>Actinomycetes</taxon>
        <taxon>Kitasatosporales</taxon>
        <taxon>Streptomycetaceae</taxon>
        <taxon>Streptomyces</taxon>
    </lineage>
</organism>
<dbReference type="SUPFAM" id="SSF47090">
    <property type="entry name" value="PGBD-like"/>
    <property type="match status" value="1"/>
</dbReference>
<evidence type="ECO:0000259" key="2">
    <source>
        <dbReference type="Pfam" id="PF01471"/>
    </source>
</evidence>
<dbReference type="Proteomes" id="UP001552521">
    <property type="component" value="Unassembled WGS sequence"/>
</dbReference>
<feature type="signal peptide" evidence="1">
    <location>
        <begin position="1"/>
        <end position="38"/>
    </location>
</feature>
<dbReference type="InterPro" id="IPR002477">
    <property type="entry name" value="Peptidoglycan-bd-like"/>
</dbReference>
<dbReference type="EMBL" id="JBFAQK010000056">
    <property type="protein sequence ID" value="MEV4684624.1"/>
    <property type="molecule type" value="Genomic_DNA"/>
</dbReference>
<dbReference type="InterPro" id="IPR036366">
    <property type="entry name" value="PGBDSf"/>
</dbReference>
<reference evidence="3 4" key="1">
    <citation type="submission" date="2024-06" db="EMBL/GenBank/DDBJ databases">
        <title>The Natural Products Discovery Center: Release of the First 8490 Sequenced Strains for Exploring Actinobacteria Biosynthetic Diversity.</title>
        <authorList>
            <person name="Kalkreuter E."/>
            <person name="Kautsar S.A."/>
            <person name="Yang D."/>
            <person name="Bader C.D."/>
            <person name="Teijaro C.N."/>
            <person name="Fluegel L."/>
            <person name="Davis C.M."/>
            <person name="Simpson J.R."/>
            <person name="Lauterbach L."/>
            <person name="Steele A.D."/>
            <person name="Gui C."/>
            <person name="Meng S."/>
            <person name="Li G."/>
            <person name="Viehrig K."/>
            <person name="Ye F."/>
            <person name="Su P."/>
            <person name="Kiefer A.F."/>
            <person name="Nichols A."/>
            <person name="Cepeda A.J."/>
            <person name="Yan W."/>
            <person name="Fan B."/>
            <person name="Jiang Y."/>
            <person name="Adhikari A."/>
            <person name="Zheng C.-J."/>
            <person name="Schuster L."/>
            <person name="Cowan T.M."/>
            <person name="Smanski M.J."/>
            <person name="Chevrette M.G."/>
            <person name="De Carvalho L.P.S."/>
            <person name="Shen B."/>
        </authorList>
    </citation>
    <scope>NUCLEOTIDE SEQUENCE [LARGE SCALE GENOMIC DNA]</scope>
    <source>
        <strain evidence="3 4">NPDC049344</strain>
    </source>
</reference>
<keyword evidence="1" id="KW-0732">Signal</keyword>
<dbReference type="InterPro" id="IPR036365">
    <property type="entry name" value="PGBD-like_sf"/>
</dbReference>
<gene>
    <name evidence="3" type="ORF">AB0K36_28070</name>
</gene>
<dbReference type="Pfam" id="PF01471">
    <property type="entry name" value="PG_binding_1"/>
    <property type="match status" value="1"/>
</dbReference>
<evidence type="ECO:0000256" key="1">
    <source>
        <dbReference type="SAM" id="SignalP"/>
    </source>
</evidence>
<proteinExistence type="predicted"/>
<keyword evidence="4" id="KW-1185">Reference proteome</keyword>
<feature type="chain" id="PRO_5046829331" evidence="1">
    <location>
        <begin position="39"/>
        <end position="171"/>
    </location>
</feature>
<dbReference type="RefSeq" id="WP_364599678.1">
    <property type="nucleotide sequence ID" value="NZ_JBFAQK010000056.1"/>
</dbReference>
<name>A0ABV3I190_9ACTN</name>